<comment type="similarity">
    <text evidence="15">Belongs to the AB hydrolase superfamily. Hydroxynitrile lyase family.</text>
</comment>
<gene>
    <name evidence="23" type="ORF">D0Y65_003136</name>
</gene>
<keyword evidence="21" id="KW-0472">Membrane</keyword>
<evidence type="ECO:0000256" key="12">
    <source>
        <dbReference type="ARBA" id="ARBA00052600"/>
    </source>
</evidence>
<dbReference type="GO" id="GO:0080030">
    <property type="term" value="F:methyl indole-3-acetate esterase activity"/>
    <property type="evidence" value="ECO:0007669"/>
    <property type="project" value="TreeGrafter"/>
</dbReference>
<evidence type="ECO:0000256" key="19">
    <source>
        <dbReference type="ARBA" id="ARBA00078291"/>
    </source>
</evidence>
<evidence type="ECO:0000256" key="5">
    <source>
        <dbReference type="ARBA" id="ARBA00050358"/>
    </source>
</evidence>
<comment type="catalytic activity">
    <reaction evidence="4">
        <text>2-hydroxy-2-methylpropanenitrile = acetone + hydrogen cyanide</text>
        <dbReference type="Rhea" id="RHEA:11932"/>
        <dbReference type="ChEBI" id="CHEBI:15347"/>
        <dbReference type="ChEBI" id="CHEBI:15348"/>
        <dbReference type="ChEBI" id="CHEBI:18407"/>
    </reaction>
    <physiologicalReaction direction="left-to-right" evidence="4">
        <dbReference type="Rhea" id="RHEA:11933"/>
    </physiologicalReaction>
</comment>
<evidence type="ECO:0000256" key="6">
    <source>
        <dbReference type="ARBA" id="ARBA00050608"/>
    </source>
</evidence>
<evidence type="ECO:0000256" key="13">
    <source>
        <dbReference type="ARBA" id="ARBA00052609"/>
    </source>
</evidence>
<dbReference type="PANTHER" id="PTHR10992:SF1083">
    <property type="entry name" value="METHYLESTERASE 1"/>
    <property type="match status" value="1"/>
</dbReference>
<evidence type="ECO:0000256" key="20">
    <source>
        <dbReference type="ARBA" id="ARBA00079794"/>
    </source>
</evidence>
<keyword evidence="1" id="KW-0378">Hydrolase</keyword>
<dbReference type="FunFam" id="3.40.50.1820:FF:000051">
    <property type="entry name" value="(S)-hydroxynitrile lyase"/>
    <property type="match status" value="1"/>
</dbReference>
<feature type="domain" description="AB hydrolase-1" evidence="22">
    <location>
        <begin position="42"/>
        <end position="271"/>
    </location>
</feature>
<comment type="catalytic activity">
    <reaction evidence="12">
        <text>2,2-dimethylpropanal + hydrogen cyanide = (2S)-2-hydroxy-3,3-dimethylbutanenitrile</text>
        <dbReference type="Rhea" id="RHEA:77407"/>
        <dbReference type="ChEBI" id="CHEBI:18407"/>
        <dbReference type="ChEBI" id="CHEBI:141557"/>
        <dbReference type="ChEBI" id="CHEBI:197355"/>
    </reaction>
</comment>
<dbReference type="GO" id="GO:0080032">
    <property type="term" value="F:methyl jasmonate esterase activity"/>
    <property type="evidence" value="ECO:0007669"/>
    <property type="project" value="TreeGrafter"/>
</dbReference>
<comment type="catalytic activity">
    <reaction evidence="9">
        <text>acrolein + hydrogen cyanide = (2S)-2-hydroxybut-3-enenitrile</text>
        <dbReference type="Rhea" id="RHEA:77411"/>
        <dbReference type="ChEBI" id="CHEBI:15368"/>
        <dbReference type="ChEBI" id="CHEBI:18407"/>
        <dbReference type="ChEBI" id="CHEBI:197356"/>
    </reaction>
</comment>
<evidence type="ECO:0000259" key="22">
    <source>
        <dbReference type="Pfam" id="PF00561"/>
    </source>
</evidence>
<comment type="catalytic activity">
    <reaction evidence="3">
        <text>a monosubstituted aliphatic (S)-hydroxynitrile = an aldehyde + hydrogen cyanide</text>
        <dbReference type="Rhea" id="RHEA:56588"/>
        <dbReference type="ChEBI" id="CHEBI:17478"/>
        <dbReference type="ChEBI" id="CHEBI:18407"/>
        <dbReference type="ChEBI" id="CHEBI:140596"/>
        <dbReference type="EC" id="4.1.2.47"/>
    </reaction>
</comment>
<evidence type="ECO:0000256" key="10">
    <source>
        <dbReference type="ARBA" id="ARBA00052033"/>
    </source>
</evidence>
<feature type="transmembrane region" description="Helical" evidence="21">
    <location>
        <begin position="20"/>
        <end position="36"/>
    </location>
</feature>
<dbReference type="AlphaFoldDB" id="A0A445LK98"/>
<evidence type="ECO:0000256" key="3">
    <source>
        <dbReference type="ARBA" id="ARBA00050241"/>
    </source>
</evidence>
<dbReference type="Pfam" id="PF00561">
    <property type="entry name" value="Abhydrolase_1"/>
    <property type="match status" value="1"/>
</dbReference>
<dbReference type="Gene3D" id="3.40.50.1820">
    <property type="entry name" value="alpha/beta hydrolase"/>
    <property type="match status" value="1"/>
</dbReference>
<sequence length="290" mass="32748">MEYLLNSTTQEEDTMRSEFFIFFMFFISMIISGNCIDKKHYVLVHGACHGAWSWYKLKPRLESAGHKVTSLDLAASGINMKKIDDVHTFSQYSDPLLRLMATIPKNEKVVLVGHSLGGLNIALAMDKFPKKVTVGVFLAAFAPDTEHQPSYVLEKYNERTPSSAWLDTEFAPSGNKTSMFFGPNFLSNKLYQLSPIEDLELAKTLVRPSSLFVEDLSTQKNFSKEGYGSVPRAYIVCTEDIAIPMEYQLWMIQNAGINDVLKIKGADHMAMNSKPRELFESLEKIVTKYA</sequence>
<dbReference type="EMBL" id="QZWG01000002">
    <property type="protein sequence ID" value="RZC23678.1"/>
    <property type="molecule type" value="Genomic_DNA"/>
</dbReference>
<protein>
    <recommendedName>
        <fullName evidence="17">(S)-hydroxynitrile lyase</fullName>
        <ecNumber evidence="16">4.1.2.47</ecNumber>
    </recommendedName>
    <alternativeName>
        <fullName evidence="18">2-hydroxy-2-methylpropanenitrile lyase</fullName>
    </alternativeName>
    <alternativeName>
        <fullName evidence="19">Acetone cyanohydrin lyase</fullName>
    </alternativeName>
    <alternativeName>
        <fullName evidence="20">Hydroxynitrile lyase</fullName>
    </alternativeName>
</protein>
<dbReference type="InterPro" id="IPR045889">
    <property type="entry name" value="MES/HNL"/>
</dbReference>
<evidence type="ECO:0000256" key="17">
    <source>
        <dbReference type="ARBA" id="ARBA00069221"/>
    </source>
</evidence>
<organism evidence="23 24">
    <name type="scientific">Glycine soja</name>
    <name type="common">Wild soybean</name>
    <dbReference type="NCBI Taxonomy" id="3848"/>
    <lineage>
        <taxon>Eukaryota</taxon>
        <taxon>Viridiplantae</taxon>
        <taxon>Streptophyta</taxon>
        <taxon>Embryophyta</taxon>
        <taxon>Tracheophyta</taxon>
        <taxon>Spermatophyta</taxon>
        <taxon>Magnoliopsida</taxon>
        <taxon>eudicotyledons</taxon>
        <taxon>Gunneridae</taxon>
        <taxon>Pentapetalae</taxon>
        <taxon>rosids</taxon>
        <taxon>fabids</taxon>
        <taxon>Fabales</taxon>
        <taxon>Fabaceae</taxon>
        <taxon>Papilionoideae</taxon>
        <taxon>50 kb inversion clade</taxon>
        <taxon>NPAAA clade</taxon>
        <taxon>indigoferoid/millettioid clade</taxon>
        <taxon>Phaseoleae</taxon>
        <taxon>Glycine</taxon>
        <taxon>Glycine subgen. Soja</taxon>
    </lineage>
</organism>
<evidence type="ECO:0000256" key="21">
    <source>
        <dbReference type="SAM" id="Phobius"/>
    </source>
</evidence>
<dbReference type="InterPro" id="IPR000073">
    <property type="entry name" value="AB_hydrolase_1"/>
</dbReference>
<evidence type="ECO:0000256" key="16">
    <source>
        <dbReference type="ARBA" id="ARBA00066572"/>
    </source>
</evidence>
<comment type="catalytic activity">
    <reaction evidence="8">
        <text>a disubstituted aliphatic (S)-hydroxynitrile = a ketone + hydrogen cyanide</text>
        <dbReference type="Rhea" id="RHEA:56592"/>
        <dbReference type="ChEBI" id="CHEBI:17087"/>
        <dbReference type="ChEBI" id="CHEBI:18407"/>
        <dbReference type="ChEBI" id="CHEBI:140597"/>
        <dbReference type="EC" id="4.1.2.47"/>
    </reaction>
</comment>
<dbReference type="GO" id="GO:0047606">
    <property type="term" value="F:(S)-hydroxynitrile lyase activity"/>
    <property type="evidence" value="ECO:0007669"/>
    <property type="project" value="UniProtKB-EC"/>
</dbReference>
<keyword evidence="24" id="KW-1185">Reference proteome</keyword>
<evidence type="ECO:0000256" key="11">
    <source>
        <dbReference type="ARBA" id="ARBA00052511"/>
    </source>
</evidence>
<dbReference type="InterPro" id="IPR029058">
    <property type="entry name" value="AB_hydrolase_fold"/>
</dbReference>
<evidence type="ECO:0000256" key="14">
    <source>
        <dbReference type="ARBA" id="ARBA00052826"/>
    </source>
</evidence>
<proteinExistence type="inferred from homology"/>
<comment type="catalytic activity">
    <reaction evidence="11">
        <text>3-formylthiophene + hydrogen cyanide = (2S)-2-hydroxy-2-(thiophen-3-yl)acetonitrile</text>
        <dbReference type="Rhea" id="RHEA:77459"/>
        <dbReference type="ChEBI" id="CHEBI:18407"/>
        <dbReference type="ChEBI" id="CHEBI:87611"/>
        <dbReference type="ChEBI" id="CHEBI:197333"/>
    </reaction>
</comment>
<comment type="catalytic activity">
    <reaction evidence="14">
        <text>an aromatic (S)-hydroxynitrile = an aromatic aldehyde + hydrogen cyanide</text>
        <dbReference type="Rhea" id="RHEA:54660"/>
        <dbReference type="ChEBI" id="CHEBI:18407"/>
        <dbReference type="ChEBI" id="CHEBI:33855"/>
        <dbReference type="ChEBI" id="CHEBI:138306"/>
        <dbReference type="EC" id="4.1.2.47"/>
    </reaction>
</comment>
<comment type="catalytic activity">
    <reaction evidence="10">
        <text>2-methylpropanal + hydrogen cyanide = (2S)-2-hydroxy-3-methylbutanenitrile</text>
        <dbReference type="Rhea" id="RHEA:77403"/>
        <dbReference type="ChEBI" id="CHEBI:18407"/>
        <dbReference type="ChEBI" id="CHEBI:48943"/>
        <dbReference type="ChEBI" id="CHEBI:197354"/>
    </reaction>
</comment>
<evidence type="ECO:0000256" key="4">
    <source>
        <dbReference type="ARBA" id="ARBA00050262"/>
    </source>
</evidence>
<dbReference type="Proteomes" id="UP000289340">
    <property type="component" value="Chromosome 2"/>
</dbReference>
<evidence type="ECO:0000256" key="2">
    <source>
        <dbReference type="ARBA" id="ARBA00050104"/>
    </source>
</evidence>
<dbReference type="GO" id="GO:0009694">
    <property type="term" value="P:jasmonic acid metabolic process"/>
    <property type="evidence" value="ECO:0007669"/>
    <property type="project" value="TreeGrafter"/>
</dbReference>
<comment type="catalytic activity">
    <reaction evidence="13">
        <text>cyclohexanecarbaldehyde + hydrogen cyanide = (2S)-2-cyclohexyl-2-hydroxyacetonitrile</text>
        <dbReference type="Rhea" id="RHEA:77423"/>
        <dbReference type="ChEBI" id="CHEBI:18407"/>
        <dbReference type="ChEBI" id="CHEBI:197359"/>
        <dbReference type="ChEBI" id="CHEBI:197360"/>
    </reaction>
</comment>
<evidence type="ECO:0000256" key="9">
    <source>
        <dbReference type="ARBA" id="ARBA00051977"/>
    </source>
</evidence>
<evidence type="ECO:0000313" key="23">
    <source>
        <dbReference type="EMBL" id="RZC23678.1"/>
    </source>
</evidence>
<evidence type="ECO:0000256" key="7">
    <source>
        <dbReference type="ARBA" id="ARBA00051647"/>
    </source>
</evidence>
<name>A0A445LK98_GLYSO</name>
<evidence type="ECO:0000256" key="1">
    <source>
        <dbReference type="ARBA" id="ARBA00022801"/>
    </source>
</evidence>
<evidence type="ECO:0000256" key="15">
    <source>
        <dbReference type="ARBA" id="ARBA00060885"/>
    </source>
</evidence>
<comment type="catalytic activity">
    <reaction evidence="6">
        <text>formylthiophene + hydrogen cyanide = (2R)-2-hydroxy-2-(thiophen-2-yl)acetonitrile</text>
        <dbReference type="Rhea" id="RHEA:77455"/>
        <dbReference type="ChEBI" id="CHEBI:18407"/>
        <dbReference type="ChEBI" id="CHEBI:87301"/>
        <dbReference type="ChEBI" id="CHEBI:197332"/>
    </reaction>
</comment>
<dbReference type="GO" id="GO:0080031">
    <property type="term" value="F:methyl salicylate esterase activity"/>
    <property type="evidence" value="ECO:0007669"/>
    <property type="project" value="TreeGrafter"/>
</dbReference>
<dbReference type="PANTHER" id="PTHR10992">
    <property type="entry name" value="METHYLESTERASE FAMILY MEMBER"/>
    <property type="match status" value="1"/>
</dbReference>
<keyword evidence="21" id="KW-0812">Transmembrane</keyword>
<comment type="caution">
    <text evidence="23">The sequence shown here is derived from an EMBL/GenBank/DDBJ whole genome shotgun (WGS) entry which is preliminary data.</text>
</comment>
<dbReference type="GO" id="GO:0009696">
    <property type="term" value="P:salicylic acid metabolic process"/>
    <property type="evidence" value="ECO:0007669"/>
    <property type="project" value="TreeGrafter"/>
</dbReference>
<evidence type="ECO:0000313" key="24">
    <source>
        <dbReference type="Proteomes" id="UP000289340"/>
    </source>
</evidence>
<dbReference type="EC" id="4.1.2.47" evidence="16"/>
<evidence type="ECO:0000256" key="8">
    <source>
        <dbReference type="ARBA" id="ARBA00051735"/>
    </source>
</evidence>
<reference evidence="23 24" key="1">
    <citation type="submission" date="2018-09" db="EMBL/GenBank/DDBJ databases">
        <title>A high-quality reference genome of wild soybean provides a powerful tool to mine soybean genomes.</title>
        <authorList>
            <person name="Xie M."/>
            <person name="Chung C.Y.L."/>
            <person name="Li M.-W."/>
            <person name="Wong F.-L."/>
            <person name="Chan T.-F."/>
            <person name="Lam H.-M."/>
        </authorList>
    </citation>
    <scope>NUCLEOTIDE SEQUENCE [LARGE SCALE GENOMIC DNA]</scope>
    <source>
        <strain evidence="24">cv. W05</strain>
        <tissue evidence="23">Hypocotyl of etiolated seedlings</tissue>
    </source>
</reference>
<keyword evidence="21" id="KW-1133">Transmembrane helix</keyword>
<comment type="catalytic activity">
    <reaction evidence="7">
        <text>butan-2-one + hydrogen cyanide = 2-hydroxy-2-methylbutanenitrile</text>
        <dbReference type="Rhea" id="RHEA:77467"/>
        <dbReference type="ChEBI" id="CHEBI:18407"/>
        <dbReference type="ChEBI" id="CHEBI:28398"/>
        <dbReference type="ChEBI" id="CHEBI:60954"/>
    </reaction>
    <physiologicalReaction direction="right-to-left" evidence="7">
        <dbReference type="Rhea" id="RHEA:77469"/>
    </physiologicalReaction>
</comment>
<dbReference type="SUPFAM" id="SSF53474">
    <property type="entry name" value="alpha/beta-Hydrolases"/>
    <property type="match status" value="1"/>
</dbReference>
<comment type="catalytic activity">
    <reaction evidence="2">
        <text>4-methoxybenzaldehyde + hydrogen cyanide = (2S)-2-hydroxy-2-(4-methoxyphenyl)acetonitrile</text>
        <dbReference type="Rhea" id="RHEA:77447"/>
        <dbReference type="ChEBI" id="CHEBI:18407"/>
        <dbReference type="ChEBI" id="CHEBI:28235"/>
        <dbReference type="ChEBI" id="CHEBI:197328"/>
    </reaction>
</comment>
<evidence type="ECO:0000256" key="18">
    <source>
        <dbReference type="ARBA" id="ARBA00076040"/>
    </source>
</evidence>
<comment type="catalytic activity">
    <reaction evidence="5">
        <text>benzaldehyde + hydrogen cyanide = (S)-mandelonitrile</text>
        <dbReference type="Rhea" id="RHEA:77427"/>
        <dbReference type="ChEBI" id="CHEBI:17169"/>
        <dbReference type="ChEBI" id="CHEBI:18407"/>
        <dbReference type="ChEBI" id="CHEBI:36941"/>
    </reaction>
</comment>
<accession>A0A445LK98</accession>